<evidence type="ECO:0000256" key="3">
    <source>
        <dbReference type="ARBA" id="ARBA00022679"/>
    </source>
</evidence>
<dbReference type="GO" id="GO:0016740">
    <property type="term" value="F:transferase activity"/>
    <property type="evidence" value="ECO:0007669"/>
    <property type="project" value="UniProtKB-KW"/>
</dbReference>
<dbReference type="GO" id="GO:0042121">
    <property type="term" value="P:alginic acid biosynthetic process"/>
    <property type="evidence" value="ECO:0007669"/>
    <property type="project" value="UniProtKB-UniPathway"/>
</dbReference>
<evidence type="ECO:0000259" key="7">
    <source>
        <dbReference type="Pfam" id="PF16822"/>
    </source>
</evidence>
<dbReference type="OrthoDB" id="8717445at2"/>
<protein>
    <submittedName>
        <fullName evidence="8">Cell division protein FtsQ</fullName>
    </submittedName>
</protein>
<dbReference type="KEGG" id="pacr:FXN63_17355"/>
<dbReference type="Proteomes" id="UP000325161">
    <property type="component" value="Chromosome"/>
</dbReference>
<evidence type="ECO:0000256" key="5">
    <source>
        <dbReference type="ARBA" id="ARBA00022764"/>
    </source>
</evidence>
<keyword evidence="5" id="KW-0574">Periplasm</keyword>
<dbReference type="GO" id="GO:0051301">
    <property type="term" value="P:cell division"/>
    <property type="evidence" value="ECO:0007669"/>
    <property type="project" value="UniProtKB-KW"/>
</dbReference>
<evidence type="ECO:0000256" key="1">
    <source>
        <dbReference type="ARBA" id="ARBA00004418"/>
    </source>
</evidence>
<accession>A0A5C0B3P5</accession>
<keyword evidence="3" id="KW-0808">Transferase</keyword>
<comment type="pathway">
    <text evidence="2">Glycan biosynthesis; alginate biosynthesis.</text>
</comment>
<keyword evidence="9" id="KW-1185">Reference proteome</keyword>
<dbReference type="EMBL" id="CP043046">
    <property type="protein sequence ID" value="QEI07411.1"/>
    <property type="molecule type" value="Genomic_DNA"/>
</dbReference>
<dbReference type="GO" id="GO:0042597">
    <property type="term" value="C:periplasmic space"/>
    <property type="evidence" value="ECO:0007669"/>
    <property type="project" value="UniProtKB-SubCell"/>
</dbReference>
<evidence type="ECO:0000313" key="8">
    <source>
        <dbReference type="EMBL" id="QEI07411.1"/>
    </source>
</evidence>
<feature type="domain" description="AlgX/AlgJ SGNH hydrolase-like" evidence="7">
    <location>
        <begin position="104"/>
        <end position="370"/>
    </location>
</feature>
<comment type="subcellular location">
    <subcellularLocation>
        <location evidence="1">Periplasm</location>
    </subcellularLocation>
</comment>
<keyword evidence="8" id="KW-0132">Cell division</keyword>
<dbReference type="Pfam" id="PF16822">
    <property type="entry name" value="ALGX"/>
    <property type="match status" value="1"/>
</dbReference>
<organism evidence="8 9">
    <name type="scientific">Pigmentiphaga aceris</name>
    <dbReference type="NCBI Taxonomy" id="1940612"/>
    <lineage>
        <taxon>Bacteria</taxon>
        <taxon>Pseudomonadati</taxon>
        <taxon>Pseudomonadota</taxon>
        <taxon>Betaproteobacteria</taxon>
        <taxon>Burkholderiales</taxon>
        <taxon>Alcaligenaceae</taxon>
        <taxon>Pigmentiphaga</taxon>
    </lineage>
</organism>
<evidence type="ECO:0000256" key="6">
    <source>
        <dbReference type="ARBA" id="ARBA00022841"/>
    </source>
</evidence>
<dbReference type="InterPro" id="IPR031811">
    <property type="entry name" value="ALGX/ALGJ_SGNH-like"/>
</dbReference>
<sequence length="389" mass="42723">MPPTDQASTRDGSAPEHIVTRWARNLAAAGLALFLLLGLVTTARAILQHRIDVLPETVTWTSFMTGQTTSNISKALLWAPVPVEATRLQRAMSWEVLADLGPLVRKGCPGWLFIADELRVHPHGALDMTVRADVLARVRDYLGTRGTTLLVVTVPDKSRAQADQLCGLGRPSALEGRLQTWNDLLLARGIAHLDLQTTLHKTQQLTNQPMFLRTDTHWNEVAAKAAAQTTAATVLAQGVQPVPAQGWQTQQRVAEHGDLIRLAGLDHWQARRPLQADVVQSSIFQAVATGNKELSDEDLFGDAQAPNIALIGTSFSNISNFGRFLEQSLQARIGRFAKDGGDFDGAAQAYFSSDAYRRNPPRLLIWEIPERVLQLPGAHDQISVIFKEH</sequence>
<evidence type="ECO:0000313" key="9">
    <source>
        <dbReference type="Proteomes" id="UP000325161"/>
    </source>
</evidence>
<keyword evidence="4" id="KW-0732">Signal</keyword>
<dbReference type="AlphaFoldDB" id="A0A5C0B3P5"/>
<keyword evidence="6" id="KW-0016">Alginate biosynthesis</keyword>
<gene>
    <name evidence="8" type="ORF">FXN63_17355</name>
</gene>
<evidence type="ECO:0000256" key="4">
    <source>
        <dbReference type="ARBA" id="ARBA00022729"/>
    </source>
</evidence>
<name>A0A5C0B3P5_9BURK</name>
<evidence type="ECO:0000256" key="2">
    <source>
        <dbReference type="ARBA" id="ARBA00005182"/>
    </source>
</evidence>
<keyword evidence="8" id="KW-0131">Cell cycle</keyword>
<reference evidence="8 9" key="1">
    <citation type="submission" date="2019-08" db="EMBL/GenBank/DDBJ databases">
        <title>Amphibian skin-associated Pigmentiphaga: genome sequence and occurrence across geography and hosts.</title>
        <authorList>
            <person name="Bletz M.C."/>
            <person name="Bunk B."/>
            <person name="Sproeer C."/>
            <person name="Biwer P."/>
            <person name="Reiter S."/>
            <person name="Rabemananjara F.C.E."/>
            <person name="Schulz S."/>
            <person name="Overmann J."/>
            <person name="Vences M."/>
        </authorList>
    </citation>
    <scope>NUCLEOTIDE SEQUENCE [LARGE SCALE GENOMIC DNA]</scope>
    <source>
        <strain evidence="8 9">Mada1488</strain>
    </source>
</reference>
<dbReference type="UniPathway" id="UPA00286"/>
<proteinExistence type="predicted"/>